<evidence type="ECO:0000313" key="3">
    <source>
        <dbReference type="Proteomes" id="UP001497392"/>
    </source>
</evidence>
<reference evidence="2 3" key="1">
    <citation type="submission" date="2024-06" db="EMBL/GenBank/DDBJ databases">
        <authorList>
            <person name="Kraege A."/>
            <person name="Thomma B."/>
        </authorList>
    </citation>
    <scope>NUCLEOTIDE SEQUENCE [LARGE SCALE GENOMIC DNA]</scope>
</reference>
<protein>
    <submittedName>
        <fullName evidence="2">G10887 protein</fullName>
    </submittedName>
</protein>
<comment type="caution">
    <text evidence="2">The sequence shown here is derived from an EMBL/GenBank/DDBJ whole genome shotgun (WGS) entry which is preliminary data.</text>
</comment>
<dbReference type="EMBL" id="CAXHTA020000017">
    <property type="protein sequence ID" value="CAL5227854.1"/>
    <property type="molecule type" value="Genomic_DNA"/>
</dbReference>
<feature type="compositionally biased region" description="Basic and acidic residues" evidence="1">
    <location>
        <begin position="68"/>
        <end position="80"/>
    </location>
</feature>
<feature type="region of interest" description="Disordered" evidence="1">
    <location>
        <begin position="67"/>
        <end position="94"/>
    </location>
</feature>
<proteinExistence type="predicted"/>
<keyword evidence="3" id="KW-1185">Reference proteome</keyword>
<dbReference type="Proteomes" id="UP001497392">
    <property type="component" value="Unassembled WGS sequence"/>
</dbReference>
<organism evidence="2 3">
    <name type="scientific">Coccomyxa viridis</name>
    <dbReference type="NCBI Taxonomy" id="1274662"/>
    <lineage>
        <taxon>Eukaryota</taxon>
        <taxon>Viridiplantae</taxon>
        <taxon>Chlorophyta</taxon>
        <taxon>core chlorophytes</taxon>
        <taxon>Trebouxiophyceae</taxon>
        <taxon>Trebouxiophyceae incertae sedis</taxon>
        <taxon>Coccomyxaceae</taxon>
        <taxon>Coccomyxa</taxon>
    </lineage>
</organism>
<gene>
    <name evidence="2" type="primary">g10887</name>
    <name evidence="2" type="ORF">VP750_LOCUS9760</name>
</gene>
<evidence type="ECO:0000256" key="1">
    <source>
        <dbReference type="SAM" id="MobiDB-lite"/>
    </source>
</evidence>
<evidence type="ECO:0000313" key="2">
    <source>
        <dbReference type="EMBL" id="CAL5227854.1"/>
    </source>
</evidence>
<accession>A0ABP1G6T7</accession>
<sequence length="94" mass="10623">MLLCFGGVCVPLNMLVPFIVGILHKYGYLKWIKPQWFTLRFWQNKWQQRNDTAKDATEGCDEAVEAANKGEKVAEGHQSQEKQTAGASDKQHAS</sequence>
<name>A0ABP1G6T7_9CHLO</name>